<accession>A0A9J6RQ82</accession>
<dbReference type="SUPFAM" id="SSF53822">
    <property type="entry name" value="Periplasmic binding protein-like I"/>
    <property type="match status" value="1"/>
</dbReference>
<reference evidence="6 7" key="1">
    <citation type="submission" date="2022-12" db="EMBL/GenBank/DDBJ databases">
        <title>Dasania phycosphaerae sp. nov., isolated from particulate material of the south coast of Korea.</title>
        <authorList>
            <person name="Jiang Y."/>
        </authorList>
    </citation>
    <scope>NUCLEOTIDE SEQUENCE [LARGE SCALE GENOMIC DNA]</scope>
    <source>
        <strain evidence="6 7">GY-19</strain>
    </source>
</reference>
<gene>
    <name evidence="6" type="primary">torT</name>
    <name evidence="6" type="ORF">O0V09_16755</name>
</gene>
<organism evidence="6 7">
    <name type="scientific">Dasania phycosphaerae</name>
    <dbReference type="NCBI Taxonomy" id="2950436"/>
    <lineage>
        <taxon>Bacteria</taxon>
        <taxon>Pseudomonadati</taxon>
        <taxon>Pseudomonadota</taxon>
        <taxon>Gammaproteobacteria</taxon>
        <taxon>Cellvibrionales</taxon>
        <taxon>Spongiibacteraceae</taxon>
        <taxon>Dasania</taxon>
    </lineage>
</organism>
<dbReference type="InterPro" id="IPR028082">
    <property type="entry name" value="Peripla_BP_I"/>
</dbReference>
<dbReference type="InterPro" id="IPR001761">
    <property type="entry name" value="Peripla_BP/Lac1_sug-bd_dom"/>
</dbReference>
<evidence type="ECO:0000256" key="4">
    <source>
        <dbReference type="SAM" id="SignalP"/>
    </source>
</evidence>
<evidence type="ECO:0000259" key="5">
    <source>
        <dbReference type="Pfam" id="PF00532"/>
    </source>
</evidence>
<name>A0A9J6RQ82_9GAMM</name>
<evidence type="ECO:0000313" key="6">
    <source>
        <dbReference type="EMBL" id="MCZ0866862.1"/>
    </source>
</evidence>
<comment type="similarity">
    <text evidence="2">Belongs to the bacterial solute-binding protein 2 family.</text>
</comment>
<keyword evidence="3 4" id="KW-0732">Signal</keyword>
<protein>
    <submittedName>
        <fullName evidence="6">TMAO reductase system periplasmic protein TorT</fullName>
    </submittedName>
</protein>
<dbReference type="PANTHER" id="PTHR46847">
    <property type="entry name" value="D-ALLOSE-BINDING PERIPLASMIC PROTEIN-RELATED"/>
    <property type="match status" value="1"/>
</dbReference>
<feature type="chain" id="PRO_5039941999" evidence="4">
    <location>
        <begin position="20"/>
        <end position="354"/>
    </location>
</feature>
<dbReference type="GO" id="GO:0030313">
    <property type="term" value="C:cell envelope"/>
    <property type="evidence" value="ECO:0007669"/>
    <property type="project" value="UniProtKB-SubCell"/>
</dbReference>
<dbReference type="PANTHER" id="PTHR46847:SF1">
    <property type="entry name" value="D-ALLOSE-BINDING PERIPLASMIC PROTEIN-RELATED"/>
    <property type="match status" value="1"/>
</dbReference>
<feature type="domain" description="Periplasmic binding protein/LacI sugar binding" evidence="5">
    <location>
        <begin position="56"/>
        <end position="322"/>
    </location>
</feature>
<comment type="caution">
    <text evidence="6">The sequence shown here is derived from an EMBL/GenBank/DDBJ whole genome shotgun (WGS) entry which is preliminary data.</text>
</comment>
<dbReference type="NCBIfam" id="NF008185">
    <property type="entry name" value="PRK10936.1"/>
    <property type="match status" value="1"/>
</dbReference>
<evidence type="ECO:0000256" key="3">
    <source>
        <dbReference type="ARBA" id="ARBA00022729"/>
    </source>
</evidence>
<dbReference type="Pfam" id="PF00532">
    <property type="entry name" value="Peripla_BP_1"/>
    <property type="match status" value="1"/>
</dbReference>
<dbReference type="EMBL" id="JAPTGG010000017">
    <property type="protein sequence ID" value="MCZ0866862.1"/>
    <property type="molecule type" value="Genomic_DNA"/>
</dbReference>
<comment type="subcellular location">
    <subcellularLocation>
        <location evidence="1">Cell envelope</location>
    </subcellularLocation>
</comment>
<dbReference type="Gene3D" id="3.40.50.2300">
    <property type="match status" value="2"/>
</dbReference>
<dbReference type="RefSeq" id="WP_258332821.1">
    <property type="nucleotide sequence ID" value="NZ_JAPTGG010000017.1"/>
</dbReference>
<feature type="signal peptide" evidence="4">
    <location>
        <begin position="1"/>
        <end position="19"/>
    </location>
</feature>
<proteinExistence type="inferred from homology"/>
<dbReference type="Proteomes" id="UP001069090">
    <property type="component" value="Unassembled WGS sequence"/>
</dbReference>
<dbReference type="CDD" id="cd06306">
    <property type="entry name" value="PBP1_TorT-like"/>
    <property type="match status" value="1"/>
</dbReference>
<evidence type="ECO:0000256" key="1">
    <source>
        <dbReference type="ARBA" id="ARBA00004196"/>
    </source>
</evidence>
<keyword evidence="7" id="KW-1185">Reference proteome</keyword>
<evidence type="ECO:0000313" key="7">
    <source>
        <dbReference type="Proteomes" id="UP001069090"/>
    </source>
</evidence>
<dbReference type="AlphaFoldDB" id="A0A9J6RQ82"/>
<evidence type="ECO:0000256" key="2">
    <source>
        <dbReference type="ARBA" id="ARBA00007639"/>
    </source>
</evidence>
<sequence length="354" mass="38942">MIKVIVVLMVVSMQSFAWGQQKSWFPVVIDSAVNPFDMEGESRQLSYNALAKASKKWRLCVSIPHLKDDYWMALNYGVVQESRRQGVALEFYQAGGYGNLAYQIKQIKQCVAQGAEAVLIAAIDSEGLNDLVAELAEKNIPVIDLVNGMSSPLVAARSLVSFYHVGKVTAQYIIEMQRQLQRPLKLAWFPGPESAAWVELGNRGFVEALAGHPITIVATRYGDVGRKAQGELLLETFADHDDIDVVVGNAAAILAALPMVRRYSGVNRPELISYYMTRSIYNAIARKQVLAAPSIAAVLQGQLAIDQTVRILEGKSYYKHAGPRIKMIDNNNIQQVDTAAMLAPNGFSAELSIK</sequence>